<evidence type="ECO:0000313" key="9">
    <source>
        <dbReference type="Proteomes" id="UP001176891"/>
    </source>
</evidence>
<dbReference type="Gene3D" id="3.40.720.10">
    <property type="entry name" value="Alkaline Phosphatase, subunit A"/>
    <property type="match status" value="1"/>
</dbReference>
<feature type="domain" description="Sulfatase N-terminal" evidence="7">
    <location>
        <begin position="43"/>
        <end position="431"/>
    </location>
</feature>
<comment type="caution">
    <text evidence="8">The sequence shown here is derived from an EMBL/GenBank/DDBJ whole genome shotgun (WGS) entry which is preliminary data.</text>
</comment>
<feature type="region of interest" description="Disordered" evidence="5">
    <location>
        <begin position="305"/>
        <end position="326"/>
    </location>
</feature>
<evidence type="ECO:0000313" key="8">
    <source>
        <dbReference type="EMBL" id="MDO5986193.1"/>
    </source>
</evidence>
<dbReference type="PROSITE" id="PS51257">
    <property type="entry name" value="PROKAR_LIPOPROTEIN"/>
    <property type="match status" value="1"/>
</dbReference>
<dbReference type="EMBL" id="JAUOEM010000001">
    <property type="protein sequence ID" value="MDO5986193.1"/>
    <property type="molecule type" value="Genomic_DNA"/>
</dbReference>
<keyword evidence="6" id="KW-0732">Signal</keyword>
<dbReference type="PANTHER" id="PTHR42693:SF53">
    <property type="entry name" value="ENDO-4-O-SULFATASE"/>
    <property type="match status" value="1"/>
</dbReference>
<keyword evidence="2" id="KW-0479">Metal-binding</keyword>
<keyword evidence="4" id="KW-0106">Calcium</keyword>
<keyword evidence="3" id="KW-0378">Hydrolase</keyword>
<proteinExistence type="inferred from homology"/>
<dbReference type="InterPro" id="IPR017850">
    <property type="entry name" value="Alkaline_phosphatase_core_sf"/>
</dbReference>
<evidence type="ECO:0000256" key="3">
    <source>
        <dbReference type="ARBA" id="ARBA00022801"/>
    </source>
</evidence>
<feature type="chain" id="PRO_5045290448" evidence="6">
    <location>
        <begin position="28"/>
        <end position="537"/>
    </location>
</feature>
<dbReference type="PANTHER" id="PTHR42693">
    <property type="entry name" value="ARYLSULFATASE FAMILY MEMBER"/>
    <property type="match status" value="1"/>
</dbReference>
<reference evidence="8" key="1">
    <citation type="submission" date="2023-07" db="EMBL/GenBank/DDBJ databases">
        <title>Two novel species in the genus Flavivirga.</title>
        <authorList>
            <person name="Kwon K."/>
        </authorList>
    </citation>
    <scope>NUCLEOTIDE SEQUENCE</scope>
    <source>
        <strain evidence="8">KACC 14157</strain>
    </source>
</reference>
<dbReference type="InterPro" id="IPR024607">
    <property type="entry name" value="Sulfatase_CS"/>
</dbReference>
<evidence type="ECO:0000256" key="2">
    <source>
        <dbReference type="ARBA" id="ARBA00022723"/>
    </source>
</evidence>
<evidence type="ECO:0000256" key="6">
    <source>
        <dbReference type="SAM" id="SignalP"/>
    </source>
</evidence>
<gene>
    <name evidence="8" type="ORF">Q4Q39_02145</name>
</gene>
<dbReference type="Proteomes" id="UP001176891">
    <property type="component" value="Unassembled WGS sequence"/>
</dbReference>
<feature type="signal peptide" evidence="6">
    <location>
        <begin position="1"/>
        <end position="27"/>
    </location>
</feature>
<protein>
    <submittedName>
        <fullName evidence="8">Sulfatase-like hydrolase/transferase</fullName>
    </submittedName>
</protein>
<dbReference type="RefSeq" id="WP_303280714.1">
    <property type="nucleotide sequence ID" value="NZ_BAABCZ010000016.1"/>
</dbReference>
<sequence length="537" mass="60846">MGKLEYLKSISLLILLLFITSCGNTKATNNTEISTNKSPNKTNVIWIITDEHNFRTIGAYRDQLAQDQAYLWGPEAYVETPHLDGLANNGVIFNRMYCSAAVCTASRASMMTGMYPMTLGIPNNSNKKGDGKYLKSDVTTIADVLSDAGYMTGYAGKWHLAESRTDRGLDKDKNWWSPYPIDNPQDTYGWQDKRFMFNGGHDKWIGINKNGKPYKANPRAIKPLGVNDKYGQPIYTDGKSENVKFTTDWLADKTIEFIDEHKAQPFFYMVSIPDPHTPDFVRAPYDTMYKDVEVQLPETYNMAQKDKKSKLPKWQKPDGKTNNEKKMKESIRQYLGMVKCIDDNIGRIIQKLKDEGVFENTIIMFSSDHGDLLGEHGRVNKGTIHEASAKIPCIIAQGEAGNNPLVPRNKVVNLAANNTDWMPTFLSLLNIECPKVAGRDISPILSDPSPIDWKDITYTRLGHYAAITTRYKLHLAGKEKPWLFDIEADPNERVNFIDNPQYKQIAKDLAHGIEDYMTLAGDQNEKIQEHINKIVKK</sequence>
<organism evidence="8 9">
    <name type="scientific">Flavivirga amylovorans</name>
    <dbReference type="NCBI Taxonomy" id="870486"/>
    <lineage>
        <taxon>Bacteria</taxon>
        <taxon>Pseudomonadati</taxon>
        <taxon>Bacteroidota</taxon>
        <taxon>Flavobacteriia</taxon>
        <taxon>Flavobacteriales</taxon>
        <taxon>Flavobacteriaceae</taxon>
        <taxon>Flavivirga</taxon>
    </lineage>
</organism>
<dbReference type="Pfam" id="PF00884">
    <property type="entry name" value="Sulfatase"/>
    <property type="match status" value="1"/>
</dbReference>
<dbReference type="PROSITE" id="PS00149">
    <property type="entry name" value="SULFATASE_2"/>
    <property type="match status" value="1"/>
</dbReference>
<evidence type="ECO:0000259" key="7">
    <source>
        <dbReference type="Pfam" id="PF00884"/>
    </source>
</evidence>
<comment type="similarity">
    <text evidence="1">Belongs to the sulfatase family.</text>
</comment>
<evidence type="ECO:0000256" key="1">
    <source>
        <dbReference type="ARBA" id="ARBA00008779"/>
    </source>
</evidence>
<evidence type="ECO:0000256" key="4">
    <source>
        <dbReference type="ARBA" id="ARBA00022837"/>
    </source>
</evidence>
<feature type="compositionally biased region" description="Basic and acidic residues" evidence="5">
    <location>
        <begin position="315"/>
        <end position="326"/>
    </location>
</feature>
<keyword evidence="9" id="KW-1185">Reference proteome</keyword>
<dbReference type="InterPro" id="IPR000917">
    <property type="entry name" value="Sulfatase_N"/>
</dbReference>
<evidence type="ECO:0000256" key="5">
    <source>
        <dbReference type="SAM" id="MobiDB-lite"/>
    </source>
</evidence>
<name>A0ABT8WWZ0_9FLAO</name>
<dbReference type="SUPFAM" id="SSF53649">
    <property type="entry name" value="Alkaline phosphatase-like"/>
    <property type="match status" value="1"/>
</dbReference>
<dbReference type="InterPro" id="IPR050738">
    <property type="entry name" value="Sulfatase"/>
</dbReference>
<accession>A0ABT8WWZ0</accession>